<dbReference type="Proteomes" id="UP001055039">
    <property type="component" value="Unassembled WGS sequence"/>
</dbReference>
<sequence>MRAAGGFNDFAKNVRIARRIVADGDCFGGTHP</sequence>
<accession>A0ABQ4UBW2</accession>
<dbReference type="EMBL" id="BPRC01000003">
    <property type="protein sequence ID" value="GJE64332.1"/>
    <property type="molecule type" value="Genomic_DNA"/>
</dbReference>
<reference evidence="1" key="1">
    <citation type="journal article" date="2021" name="Front. Microbiol.">
        <title>Comprehensive Comparative Genomics and Phenotyping of Methylobacterium Species.</title>
        <authorList>
            <person name="Alessa O."/>
            <person name="Ogura Y."/>
            <person name="Fujitani Y."/>
            <person name="Takami H."/>
            <person name="Hayashi T."/>
            <person name="Sahin N."/>
            <person name="Tani A."/>
        </authorList>
    </citation>
    <scope>NUCLEOTIDE SEQUENCE</scope>
    <source>
        <strain evidence="1">NBRC 15686</strain>
    </source>
</reference>
<comment type="caution">
    <text evidence="1">The sequence shown here is derived from an EMBL/GenBank/DDBJ whole genome shotgun (WGS) entry which is preliminary data.</text>
</comment>
<protein>
    <submittedName>
        <fullName evidence="1">Uncharacterized protein</fullName>
    </submittedName>
</protein>
<reference evidence="1" key="2">
    <citation type="submission" date="2021-08" db="EMBL/GenBank/DDBJ databases">
        <authorList>
            <person name="Tani A."/>
            <person name="Ola A."/>
            <person name="Ogura Y."/>
            <person name="Katsura K."/>
            <person name="Hayashi T."/>
        </authorList>
    </citation>
    <scope>NUCLEOTIDE SEQUENCE</scope>
    <source>
        <strain evidence="1">NBRC 15686</strain>
    </source>
</reference>
<keyword evidence="2" id="KW-1185">Reference proteome</keyword>
<evidence type="ECO:0000313" key="1">
    <source>
        <dbReference type="EMBL" id="GJE64332.1"/>
    </source>
</evidence>
<evidence type="ECO:0000313" key="2">
    <source>
        <dbReference type="Proteomes" id="UP001055039"/>
    </source>
</evidence>
<name>A0ABQ4UBW2_9HYPH</name>
<organism evidence="1 2">
    <name type="scientific">Methylorubrum aminovorans</name>
    <dbReference type="NCBI Taxonomy" id="269069"/>
    <lineage>
        <taxon>Bacteria</taxon>
        <taxon>Pseudomonadati</taxon>
        <taxon>Pseudomonadota</taxon>
        <taxon>Alphaproteobacteria</taxon>
        <taxon>Hyphomicrobiales</taxon>
        <taxon>Methylobacteriaceae</taxon>
        <taxon>Methylorubrum</taxon>
    </lineage>
</organism>
<proteinExistence type="predicted"/>
<gene>
    <name evidence="1" type="ORF">LNAOJCKE_1534</name>
</gene>